<protein>
    <submittedName>
        <fullName evidence="1">Uncharacterized protein</fullName>
    </submittedName>
</protein>
<dbReference type="AlphaFoldDB" id="A0ABD0RRM3"/>
<dbReference type="Proteomes" id="UP001529510">
    <property type="component" value="Unassembled WGS sequence"/>
</dbReference>
<comment type="caution">
    <text evidence="1">The sequence shown here is derived from an EMBL/GenBank/DDBJ whole genome shotgun (WGS) entry which is preliminary data.</text>
</comment>
<dbReference type="EMBL" id="JAMKFB020000002">
    <property type="protein sequence ID" value="KAL0201114.1"/>
    <property type="molecule type" value="Genomic_DNA"/>
</dbReference>
<keyword evidence="2" id="KW-1185">Reference proteome</keyword>
<sequence>MDIVARKSASVPSLPVKTLTRYPKHVVSWHNLGTCNRHDSCQLDLREAGDMSLHHGGNSFASASWADDDYWISWDLWDEIVDWDEERPAPTRRVRELWSPIRRPDRRR</sequence>
<accession>A0ABD0RRM3</accession>
<reference evidence="1 2" key="1">
    <citation type="submission" date="2024-05" db="EMBL/GenBank/DDBJ databases">
        <title>Genome sequencing and assembly of Indian major carp, Cirrhinus mrigala (Hamilton, 1822).</title>
        <authorList>
            <person name="Mohindra V."/>
            <person name="Chowdhury L.M."/>
            <person name="Lal K."/>
            <person name="Jena J.K."/>
        </authorList>
    </citation>
    <scope>NUCLEOTIDE SEQUENCE [LARGE SCALE GENOMIC DNA]</scope>
    <source>
        <strain evidence="1">CM1030</strain>
        <tissue evidence="1">Blood</tissue>
    </source>
</reference>
<feature type="non-terminal residue" evidence="1">
    <location>
        <position position="108"/>
    </location>
</feature>
<evidence type="ECO:0000313" key="1">
    <source>
        <dbReference type="EMBL" id="KAL0201114.1"/>
    </source>
</evidence>
<gene>
    <name evidence="1" type="ORF">M9458_004301</name>
</gene>
<name>A0ABD0RRM3_CIRMR</name>
<proteinExistence type="predicted"/>
<evidence type="ECO:0000313" key="2">
    <source>
        <dbReference type="Proteomes" id="UP001529510"/>
    </source>
</evidence>
<organism evidence="1 2">
    <name type="scientific">Cirrhinus mrigala</name>
    <name type="common">Mrigala</name>
    <dbReference type="NCBI Taxonomy" id="683832"/>
    <lineage>
        <taxon>Eukaryota</taxon>
        <taxon>Metazoa</taxon>
        <taxon>Chordata</taxon>
        <taxon>Craniata</taxon>
        <taxon>Vertebrata</taxon>
        <taxon>Euteleostomi</taxon>
        <taxon>Actinopterygii</taxon>
        <taxon>Neopterygii</taxon>
        <taxon>Teleostei</taxon>
        <taxon>Ostariophysi</taxon>
        <taxon>Cypriniformes</taxon>
        <taxon>Cyprinidae</taxon>
        <taxon>Labeoninae</taxon>
        <taxon>Labeonini</taxon>
        <taxon>Cirrhinus</taxon>
    </lineage>
</organism>